<sequence>MPAKTESKCFTAAYKSPDNAPFELTKSLATPSTGSVPDKTKYLEALGKAVIEARDEINRQLSSRMEEDKARGAVAGNADGKSAVNEDEEEENYGEEAQEED</sequence>
<dbReference type="EMBL" id="CP072756">
    <property type="protein sequence ID" value="QUC20843.1"/>
    <property type="molecule type" value="Genomic_DNA"/>
</dbReference>
<evidence type="ECO:0000313" key="15">
    <source>
        <dbReference type="EMBL" id="QUC20843.1"/>
    </source>
</evidence>
<dbReference type="GO" id="GO:0008033">
    <property type="term" value="P:tRNA processing"/>
    <property type="evidence" value="ECO:0007669"/>
    <property type="project" value="UniProtKB-KW"/>
</dbReference>
<dbReference type="GeneID" id="66065862"/>
<evidence type="ECO:0000256" key="11">
    <source>
        <dbReference type="ARBA" id="ARBA00023163"/>
    </source>
</evidence>
<comment type="subunit">
    <text evidence="4">Component of the EKC/KEOPS complex composed of at least BUD32, CGI121, GON7, KAE1 and PCC1; the whole complex dimerizes.</text>
</comment>
<comment type="subcellular location">
    <subcellularLocation>
        <location evidence="2">Chromosome</location>
        <location evidence="2">Telomere</location>
    </subcellularLocation>
    <subcellularLocation>
        <location evidence="1">Nucleus</location>
    </subcellularLocation>
</comment>
<protein>
    <recommendedName>
        <fullName evidence="5">EKC/KEOPS complex subunit GON7</fullName>
    </recommendedName>
</protein>
<keyword evidence="9" id="KW-0805">Transcription regulation</keyword>
<evidence type="ECO:0000256" key="8">
    <source>
        <dbReference type="ARBA" id="ARBA00022895"/>
    </source>
</evidence>
<keyword evidence="16" id="KW-1185">Reference proteome</keyword>
<evidence type="ECO:0000256" key="3">
    <source>
        <dbReference type="ARBA" id="ARBA00008529"/>
    </source>
</evidence>
<dbReference type="Pfam" id="PF08738">
    <property type="entry name" value="Gon7"/>
    <property type="match status" value="1"/>
</dbReference>
<evidence type="ECO:0000256" key="5">
    <source>
        <dbReference type="ARBA" id="ARBA00019746"/>
    </source>
</evidence>
<feature type="compositionally biased region" description="Basic and acidic residues" evidence="14">
    <location>
        <begin position="61"/>
        <end position="71"/>
    </location>
</feature>
<keyword evidence="8" id="KW-0779">Telomere</keyword>
<dbReference type="Proteomes" id="UP000027002">
    <property type="component" value="Chromosome 4"/>
</dbReference>
<dbReference type="GO" id="GO:0005634">
    <property type="term" value="C:nucleus"/>
    <property type="evidence" value="ECO:0007669"/>
    <property type="project" value="UniProtKB-SubCell"/>
</dbReference>
<comment type="similarity">
    <text evidence="3">Belongs to the GON7 family.</text>
</comment>
<feature type="region of interest" description="Disordered" evidence="14">
    <location>
        <begin position="61"/>
        <end position="101"/>
    </location>
</feature>
<evidence type="ECO:0000256" key="14">
    <source>
        <dbReference type="SAM" id="MobiDB-lite"/>
    </source>
</evidence>
<keyword evidence="12" id="KW-0539">Nucleus</keyword>
<dbReference type="KEGG" id="uvi:66065862"/>
<gene>
    <name evidence="15" type="ORF">UV8b_05084</name>
</gene>
<evidence type="ECO:0000256" key="2">
    <source>
        <dbReference type="ARBA" id="ARBA00004574"/>
    </source>
</evidence>
<evidence type="ECO:0000256" key="1">
    <source>
        <dbReference type="ARBA" id="ARBA00004123"/>
    </source>
</evidence>
<proteinExistence type="inferred from homology"/>
<dbReference type="RefSeq" id="XP_042998516.1">
    <property type="nucleotide sequence ID" value="XM_043142582.1"/>
</dbReference>
<organism evidence="15 16">
    <name type="scientific">Ustilaginoidea virens</name>
    <name type="common">Rice false smut fungus</name>
    <name type="synonym">Villosiclava virens</name>
    <dbReference type="NCBI Taxonomy" id="1159556"/>
    <lineage>
        <taxon>Eukaryota</taxon>
        <taxon>Fungi</taxon>
        <taxon>Dikarya</taxon>
        <taxon>Ascomycota</taxon>
        <taxon>Pezizomycotina</taxon>
        <taxon>Sordariomycetes</taxon>
        <taxon>Hypocreomycetidae</taxon>
        <taxon>Hypocreales</taxon>
        <taxon>Clavicipitaceae</taxon>
        <taxon>Ustilaginoidea</taxon>
    </lineage>
</organism>
<keyword evidence="10" id="KW-0010">Activator</keyword>
<dbReference type="InterPro" id="IPR014849">
    <property type="entry name" value="EKC/KEOPS_Gon7"/>
</dbReference>
<evidence type="ECO:0000313" key="16">
    <source>
        <dbReference type="Proteomes" id="UP000027002"/>
    </source>
</evidence>
<accession>A0A8E5HT50</accession>
<dbReference type="AlphaFoldDB" id="A0A8E5HT50"/>
<keyword evidence="11" id="KW-0804">Transcription</keyword>
<keyword evidence="6" id="KW-0158">Chromosome</keyword>
<evidence type="ECO:0000256" key="10">
    <source>
        <dbReference type="ARBA" id="ARBA00023159"/>
    </source>
</evidence>
<evidence type="ECO:0000256" key="7">
    <source>
        <dbReference type="ARBA" id="ARBA00022694"/>
    </source>
</evidence>
<evidence type="ECO:0000256" key="4">
    <source>
        <dbReference type="ARBA" id="ARBA00011534"/>
    </source>
</evidence>
<keyword evidence="7" id="KW-0819">tRNA processing</keyword>
<comment type="function">
    <text evidence="13">Component of the EKC/KEOPS complex that is required for the formation of a threonylcarbamoyl group on adenosine at position 37 (t(6)A37) in tRNAs that read codons beginning with adenine. The complex is probably involved in the transfer of the threonylcarbamoyl moiety of threonylcarbamoyl-AMP (TC-AMP) to the N6 group of A37. GON7 likely plays a supporting role to the catalytic subunit KAE1 in the complex. The EKC/KEOPS complex also promotes both telomere uncapping and telomere elongation. The complex is required for efficient recruitment of transcriptional coactivators.</text>
</comment>
<dbReference type="GO" id="GO:0000781">
    <property type="term" value="C:chromosome, telomeric region"/>
    <property type="evidence" value="ECO:0007669"/>
    <property type="project" value="UniProtKB-SubCell"/>
</dbReference>
<feature type="compositionally biased region" description="Acidic residues" evidence="14">
    <location>
        <begin position="85"/>
        <end position="101"/>
    </location>
</feature>
<evidence type="ECO:0000256" key="12">
    <source>
        <dbReference type="ARBA" id="ARBA00023242"/>
    </source>
</evidence>
<evidence type="ECO:0000256" key="13">
    <source>
        <dbReference type="ARBA" id="ARBA00025393"/>
    </source>
</evidence>
<name>A0A8E5HT50_USTVR</name>
<reference evidence="15" key="1">
    <citation type="submission" date="2020-03" db="EMBL/GenBank/DDBJ databases">
        <title>A mixture of massive structural variations and highly conserved coding sequences in Ustilaginoidea virens genome.</title>
        <authorList>
            <person name="Zhang K."/>
            <person name="Zhao Z."/>
            <person name="Zhang Z."/>
            <person name="Li Y."/>
            <person name="Hsiang T."/>
            <person name="Sun W."/>
        </authorList>
    </citation>
    <scope>NUCLEOTIDE SEQUENCE</scope>
    <source>
        <strain evidence="15">UV-8b</strain>
    </source>
</reference>
<dbReference type="OrthoDB" id="2288868at2759"/>
<evidence type="ECO:0000256" key="6">
    <source>
        <dbReference type="ARBA" id="ARBA00022454"/>
    </source>
</evidence>
<evidence type="ECO:0000256" key="9">
    <source>
        <dbReference type="ARBA" id="ARBA00023015"/>
    </source>
</evidence>